<keyword evidence="3" id="KW-1185">Reference proteome</keyword>
<evidence type="ECO:0000313" key="2">
    <source>
        <dbReference type="EMBL" id="MBJ7550900.1"/>
    </source>
</evidence>
<proteinExistence type="predicted"/>
<evidence type="ECO:0000256" key="1">
    <source>
        <dbReference type="SAM" id="MobiDB-lite"/>
    </source>
</evidence>
<comment type="caution">
    <text evidence="2">The sequence shown here is derived from an EMBL/GenBank/DDBJ whole genome shotgun (WGS) entry which is preliminary data.</text>
</comment>
<accession>A0ABS0ZB72</accession>
<sequence>MSDVLSDAQMYLSEPDETVLTAALRNKDDIPILMDVVGDDDVSTPVSQETHLKKSLFRDSSDLEPTENQVADAVFEKVSTLTDATLKKSDESTPDNQHKPSIDLAETRNETDIFASKQLIENAIRRVLEKRLPELVSEVLLEIEQGKRS</sequence>
<feature type="region of interest" description="Disordered" evidence="1">
    <location>
        <begin position="86"/>
        <end position="105"/>
    </location>
</feature>
<organism evidence="2 3">
    <name type="scientific">Marinomonas ostreistagni</name>
    <dbReference type="NCBI Taxonomy" id="359209"/>
    <lineage>
        <taxon>Bacteria</taxon>
        <taxon>Pseudomonadati</taxon>
        <taxon>Pseudomonadota</taxon>
        <taxon>Gammaproteobacteria</taxon>
        <taxon>Oceanospirillales</taxon>
        <taxon>Oceanospirillaceae</taxon>
        <taxon>Marinomonas</taxon>
    </lineage>
</organism>
<reference evidence="2 3" key="1">
    <citation type="submission" date="2020-12" db="EMBL/GenBank/DDBJ databases">
        <title>Comparative genome analysis of fungal antagonists Marinomonas ostreistagni 398 and M. spartinae 468.</title>
        <authorList>
            <person name="Fields J.L."/>
            <person name="Mavrodi O.V."/>
            <person name="Biber P.D."/>
            <person name="Indest K.J."/>
            <person name="Mavrodi D.V."/>
        </authorList>
    </citation>
    <scope>NUCLEOTIDE SEQUENCE [LARGE SCALE GENOMIC DNA]</scope>
    <source>
        <strain evidence="2 3">USM7</strain>
    </source>
</reference>
<dbReference type="RefSeq" id="WP_199462508.1">
    <property type="nucleotide sequence ID" value="NZ_JAEMUH010000008.1"/>
</dbReference>
<dbReference type="EMBL" id="JAEMUH010000008">
    <property type="protein sequence ID" value="MBJ7550900.1"/>
    <property type="molecule type" value="Genomic_DNA"/>
</dbReference>
<evidence type="ECO:0000313" key="3">
    <source>
        <dbReference type="Proteomes" id="UP000598488"/>
    </source>
</evidence>
<name>A0ABS0ZB72_9GAMM</name>
<protein>
    <submittedName>
        <fullName evidence="2">Uncharacterized protein</fullName>
    </submittedName>
</protein>
<dbReference type="Proteomes" id="UP000598488">
    <property type="component" value="Unassembled WGS sequence"/>
</dbReference>
<gene>
    <name evidence="2" type="ORF">JHD44_09430</name>
</gene>